<sequence>MGINRGRRWRDPTTMPFDAPLQRWDRRPMNRRRRLLSARARRDSVKGNLEPPQYRDGAYDGKEMMMMMGNGLANNGAYRRRVRNFRGSPVDFF</sequence>
<gene>
    <name evidence="2" type="ORF">ASIM_LOCUS4171</name>
</gene>
<evidence type="ECO:0000313" key="3">
    <source>
        <dbReference type="Proteomes" id="UP000267096"/>
    </source>
</evidence>
<evidence type="ECO:0000256" key="1">
    <source>
        <dbReference type="SAM" id="MobiDB-lite"/>
    </source>
</evidence>
<reference evidence="2 3" key="2">
    <citation type="submission" date="2018-11" db="EMBL/GenBank/DDBJ databases">
        <authorList>
            <consortium name="Pathogen Informatics"/>
        </authorList>
    </citation>
    <scope>NUCLEOTIDE SEQUENCE [LARGE SCALE GENOMIC DNA]</scope>
</reference>
<dbReference type="WBParaSite" id="ASIM_0000435701-mRNA-1">
    <property type="protein sequence ID" value="ASIM_0000435701-mRNA-1"/>
    <property type="gene ID" value="ASIM_0000435701"/>
</dbReference>
<dbReference type="Proteomes" id="UP000267096">
    <property type="component" value="Unassembled WGS sequence"/>
</dbReference>
<organism evidence="4">
    <name type="scientific">Anisakis simplex</name>
    <name type="common">Herring worm</name>
    <dbReference type="NCBI Taxonomy" id="6269"/>
    <lineage>
        <taxon>Eukaryota</taxon>
        <taxon>Metazoa</taxon>
        <taxon>Ecdysozoa</taxon>
        <taxon>Nematoda</taxon>
        <taxon>Chromadorea</taxon>
        <taxon>Rhabditida</taxon>
        <taxon>Spirurina</taxon>
        <taxon>Ascaridomorpha</taxon>
        <taxon>Ascaridoidea</taxon>
        <taxon>Anisakidae</taxon>
        <taxon>Anisakis</taxon>
        <taxon>Anisakis simplex complex</taxon>
    </lineage>
</organism>
<evidence type="ECO:0000313" key="4">
    <source>
        <dbReference type="WBParaSite" id="ASIM_0000435701-mRNA-1"/>
    </source>
</evidence>
<dbReference type="AlphaFoldDB" id="A0A0M3J9T8"/>
<keyword evidence="3" id="KW-1185">Reference proteome</keyword>
<evidence type="ECO:0000313" key="2">
    <source>
        <dbReference type="EMBL" id="VDK23260.1"/>
    </source>
</evidence>
<protein>
    <submittedName>
        <fullName evidence="2 4">Uncharacterized protein</fullName>
    </submittedName>
</protein>
<dbReference type="EMBL" id="UYRR01007072">
    <property type="protein sequence ID" value="VDK23260.1"/>
    <property type="molecule type" value="Genomic_DNA"/>
</dbReference>
<reference evidence="4" key="1">
    <citation type="submission" date="2017-02" db="UniProtKB">
        <authorList>
            <consortium name="WormBaseParasite"/>
        </authorList>
    </citation>
    <scope>IDENTIFICATION</scope>
</reference>
<proteinExistence type="predicted"/>
<name>A0A0M3J9T8_ANISI</name>
<feature type="region of interest" description="Disordered" evidence="1">
    <location>
        <begin position="36"/>
        <end position="56"/>
    </location>
</feature>
<accession>A0A0M3J9T8</accession>